<dbReference type="InterPro" id="IPR011698">
    <property type="entry name" value="GATase_3"/>
</dbReference>
<comment type="cofactor">
    <cofactor evidence="1 9">
        <name>Mg(2+)</name>
        <dbReference type="ChEBI" id="CHEBI:18420"/>
    </cofactor>
</comment>
<comment type="similarity">
    <text evidence="2">Belongs to the CobB/CobQ family. CobQ subfamily.</text>
</comment>
<comment type="domain">
    <text evidence="9">Comprises of two domains. The C-terminal domain contains the binding site for glutamine and catalyzes the hydrolysis of this substrate to glutamate and ammonia. The N-terminal domain is anticipated to bind ATP and hydrogenobyrinate and catalyzes the ultimate synthesis of the diamide product. The ammonia produced via the glutaminase domain is probably translocated to the adjacent domain via a molecular tunnel, where it reacts with an activated intermediate.</text>
</comment>
<dbReference type="Proteomes" id="UP000265848">
    <property type="component" value="Unassembled WGS sequence"/>
</dbReference>
<evidence type="ECO:0000256" key="2">
    <source>
        <dbReference type="ARBA" id="ARBA00006205"/>
    </source>
</evidence>
<keyword evidence="3 9" id="KW-0169">Cobalamin biosynthesis</keyword>
<dbReference type="EMBL" id="QWJJ01000004">
    <property type="protein sequence ID" value="RII39741.1"/>
    <property type="molecule type" value="Genomic_DNA"/>
</dbReference>
<dbReference type="Gene3D" id="3.40.50.300">
    <property type="entry name" value="P-loop containing nucleotide triphosphate hydrolases"/>
    <property type="match status" value="1"/>
</dbReference>
<comment type="catalytic activity">
    <reaction evidence="9">
        <text>hydrogenobyrinate + 2 L-glutamine + 2 ATP + 2 H2O = hydrogenobyrinate a,c-diamide + 2 L-glutamate + 2 ADP + 2 phosphate + 2 H(+)</text>
        <dbReference type="Rhea" id="RHEA:12544"/>
        <dbReference type="ChEBI" id="CHEBI:15377"/>
        <dbReference type="ChEBI" id="CHEBI:15378"/>
        <dbReference type="ChEBI" id="CHEBI:29985"/>
        <dbReference type="ChEBI" id="CHEBI:30616"/>
        <dbReference type="ChEBI" id="CHEBI:43474"/>
        <dbReference type="ChEBI" id="CHEBI:58359"/>
        <dbReference type="ChEBI" id="CHEBI:77873"/>
        <dbReference type="ChEBI" id="CHEBI:77874"/>
        <dbReference type="ChEBI" id="CHEBI:456216"/>
        <dbReference type="EC" id="6.3.5.9"/>
    </reaction>
</comment>
<dbReference type="SUPFAM" id="SSF52317">
    <property type="entry name" value="Class I glutamine amidotransferase-like"/>
    <property type="match status" value="1"/>
</dbReference>
<evidence type="ECO:0000259" key="11">
    <source>
        <dbReference type="Pfam" id="PF07685"/>
    </source>
</evidence>
<organism evidence="12 13">
    <name type="scientific">Pseudooceanicola sediminis</name>
    <dbReference type="NCBI Taxonomy" id="2211117"/>
    <lineage>
        <taxon>Bacteria</taxon>
        <taxon>Pseudomonadati</taxon>
        <taxon>Pseudomonadota</taxon>
        <taxon>Alphaproteobacteria</taxon>
        <taxon>Rhodobacterales</taxon>
        <taxon>Paracoccaceae</taxon>
        <taxon>Pseudooceanicola</taxon>
    </lineage>
</organism>
<evidence type="ECO:0000256" key="7">
    <source>
        <dbReference type="ARBA" id="ARBA00022842"/>
    </source>
</evidence>
<evidence type="ECO:0000256" key="6">
    <source>
        <dbReference type="ARBA" id="ARBA00022840"/>
    </source>
</evidence>
<dbReference type="Pfam" id="PF07685">
    <property type="entry name" value="GATase_3"/>
    <property type="match status" value="1"/>
</dbReference>
<reference evidence="12 13" key="1">
    <citation type="submission" date="2018-08" db="EMBL/GenBank/DDBJ databases">
        <title>Pseudooceanicola sediminis CY03 in the family Rhodobacteracea.</title>
        <authorList>
            <person name="Zhang Y.-J."/>
        </authorList>
    </citation>
    <scope>NUCLEOTIDE SEQUENCE [LARGE SCALE GENOMIC DNA]</scope>
    <source>
        <strain evidence="12 13">CY03</strain>
    </source>
</reference>
<comment type="miscellaneous">
    <text evidence="9">The a and c carboxylates of hydrogenobyrinate are activated for nucleophilic attack via formation of a phosphorylated intermediate by ATP. CobB catalyzes first the amidation of the c-carboxylate, and then that of the a-carboxylate.</text>
</comment>
<evidence type="ECO:0000256" key="5">
    <source>
        <dbReference type="ARBA" id="ARBA00022741"/>
    </source>
</evidence>
<dbReference type="UniPathway" id="UPA00148">
    <property type="reaction ID" value="UER00220"/>
</dbReference>
<dbReference type="Pfam" id="PF01656">
    <property type="entry name" value="CbiA"/>
    <property type="match status" value="1"/>
</dbReference>
<dbReference type="GO" id="GO:0042242">
    <property type="term" value="F:cobyrinic acid a,c-diamide synthase activity"/>
    <property type="evidence" value="ECO:0007669"/>
    <property type="project" value="InterPro"/>
</dbReference>
<evidence type="ECO:0000256" key="8">
    <source>
        <dbReference type="ARBA" id="ARBA00022962"/>
    </source>
</evidence>
<comment type="caution">
    <text evidence="12">The sequence shown here is derived from an EMBL/GenBank/DDBJ whole genome shotgun (WGS) entry which is preliminary data.</text>
</comment>
<evidence type="ECO:0000256" key="4">
    <source>
        <dbReference type="ARBA" id="ARBA00022598"/>
    </source>
</evidence>
<dbReference type="InterPro" id="IPR002586">
    <property type="entry name" value="CobQ/CobB/MinD/ParA_Nub-bd_dom"/>
</dbReference>
<comment type="similarity">
    <text evidence="9">Belongs to the CobB/CbiA family.</text>
</comment>
<dbReference type="InterPro" id="IPR027417">
    <property type="entry name" value="P-loop_NTPase"/>
</dbReference>
<evidence type="ECO:0000256" key="9">
    <source>
        <dbReference type="HAMAP-Rule" id="MF_00027"/>
    </source>
</evidence>
<dbReference type="GO" id="GO:0005524">
    <property type="term" value="F:ATP binding"/>
    <property type="evidence" value="ECO:0007669"/>
    <property type="project" value="UniProtKB-UniRule"/>
</dbReference>
<dbReference type="PROSITE" id="PS51274">
    <property type="entry name" value="GATASE_COBBQ"/>
    <property type="match status" value="1"/>
</dbReference>
<keyword evidence="5 9" id="KW-0547">Nucleotide-binding</keyword>
<evidence type="ECO:0000259" key="10">
    <source>
        <dbReference type="Pfam" id="PF01656"/>
    </source>
</evidence>
<sequence length="433" mass="44961">MKGLILAAPSSGAGKTTVTLALLRLLNRAGIHLRGAKSGPDYIDPKFHEAACRQPCINLDAWAMPPARIASLAASPSVDLLVIEGAMGLFDGAPPAGRGAVADLARQLALPVILIVDAGRMAQSVAPLVAGFAGFDPDVRIAGVILNRVGSARHARMLRAALAPLGRPVLGTLPRRADLALPSRHLGLVQAGETPDLDAFLDRAADALAAGAPGDRPFDLDTTLALASPLAGSVATSARTGFPPPPAQHIAVAQDAAFAFAYPHMLDTWRAAGAQLSFFSPLADDAVPRCDLVFLPGGYPELHAGRLAANAAFLTSLRRHAASAPVYGECGGYMVLGDALTDENGTCHAMAGLLRLQTSFQRRKLHLGYRSLVADAGPMSGAWAGHEFHYATTIRAEGDALFQACDAEGTPLPAMGLRQGQVCGSFAHLIEPA</sequence>
<evidence type="ECO:0000313" key="13">
    <source>
        <dbReference type="Proteomes" id="UP000265848"/>
    </source>
</evidence>
<keyword evidence="7 9" id="KW-0460">Magnesium</keyword>
<proteinExistence type="inferred from homology"/>
<evidence type="ECO:0000313" key="12">
    <source>
        <dbReference type="EMBL" id="RII39741.1"/>
    </source>
</evidence>
<evidence type="ECO:0000256" key="3">
    <source>
        <dbReference type="ARBA" id="ARBA00022573"/>
    </source>
</evidence>
<dbReference type="RefSeq" id="WP_119398175.1">
    <property type="nucleotide sequence ID" value="NZ_QWJJ01000004.1"/>
</dbReference>
<dbReference type="InterPro" id="IPR004484">
    <property type="entry name" value="CbiA/CobB_synth"/>
</dbReference>
<dbReference type="PANTHER" id="PTHR43873:SF1">
    <property type="entry name" value="COBYRINATE A,C-DIAMIDE SYNTHASE"/>
    <property type="match status" value="1"/>
</dbReference>
<dbReference type="NCBIfam" id="NF002204">
    <property type="entry name" value="PRK01077.1"/>
    <property type="match status" value="1"/>
</dbReference>
<gene>
    <name evidence="9" type="primary">cobB</name>
    <name evidence="12" type="ORF">DL237_06245</name>
</gene>
<accession>A0A399J3A0</accession>
<evidence type="ECO:0000256" key="1">
    <source>
        <dbReference type="ARBA" id="ARBA00001946"/>
    </source>
</evidence>
<comment type="function">
    <text evidence="9">Catalyzes the ATP-dependent amidation of the two carboxylate groups at positions a and c of hydrogenobyrinate, using either L-glutamine or ammonia as the nitrogen source.</text>
</comment>
<dbReference type="NCBIfam" id="TIGR00379">
    <property type="entry name" value="cobB"/>
    <property type="match status" value="1"/>
</dbReference>
<feature type="site" description="Increases nucleophilicity of active site Cys" evidence="9">
    <location>
        <position position="428"/>
    </location>
</feature>
<feature type="domain" description="CobB/CobQ-like glutamine amidotransferase" evidence="11">
    <location>
        <begin position="250"/>
        <end position="430"/>
    </location>
</feature>
<dbReference type="HAMAP" id="MF_00027">
    <property type="entry name" value="CobB_CbiA"/>
    <property type="match status" value="1"/>
</dbReference>
<dbReference type="EC" id="6.3.5.9" evidence="9"/>
<keyword evidence="13" id="KW-1185">Reference proteome</keyword>
<keyword evidence="6 9" id="KW-0067">ATP-binding</keyword>
<dbReference type="GO" id="GO:0009236">
    <property type="term" value="P:cobalamin biosynthetic process"/>
    <property type="evidence" value="ECO:0007669"/>
    <property type="project" value="UniProtKB-UniRule"/>
</dbReference>
<keyword evidence="8 9" id="KW-0315">Glutamine amidotransferase</keyword>
<dbReference type="PANTHER" id="PTHR43873">
    <property type="entry name" value="COBYRINATE A,C-DIAMIDE SYNTHASE"/>
    <property type="match status" value="1"/>
</dbReference>
<dbReference type="InterPro" id="IPR029062">
    <property type="entry name" value="Class_I_gatase-like"/>
</dbReference>
<name>A0A399J3A0_9RHOB</name>
<dbReference type="AlphaFoldDB" id="A0A399J3A0"/>
<dbReference type="OrthoDB" id="9764035at2"/>
<protein>
    <recommendedName>
        <fullName evidence="9">Hydrogenobyrinate a,c-diamide synthase</fullName>
        <ecNumber evidence="9">6.3.5.9</ecNumber>
    </recommendedName>
    <alternativeName>
        <fullName evidence="9">Hydrogenobyrinic acid a,c-diamide synthase</fullName>
    </alternativeName>
</protein>
<dbReference type="GO" id="GO:0043802">
    <property type="term" value="F:hydrogenobyrinic acid a,c-diamide synthase (glutamine-hydrolysing) activity"/>
    <property type="evidence" value="ECO:0007669"/>
    <property type="project" value="UniProtKB-UniRule"/>
</dbReference>
<dbReference type="SUPFAM" id="SSF52540">
    <property type="entry name" value="P-loop containing nucleoside triphosphate hydrolases"/>
    <property type="match status" value="1"/>
</dbReference>
<keyword evidence="4 9" id="KW-0436">Ligase</keyword>
<comment type="pathway">
    <text evidence="9">Cofactor biosynthesis; adenosylcobalamin biosynthesis; cob(II)yrinate a,c-diamide from precorrin-2 (aerobic route): step 9/10.</text>
</comment>
<feature type="active site" description="Nucleophile" evidence="9">
    <location>
        <position position="330"/>
    </location>
</feature>
<dbReference type="Gene3D" id="3.40.50.880">
    <property type="match status" value="1"/>
</dbReference>
<feature type="domain" description="CobQ/CobB/MinD/ParA nucleotide binding" evidence="10">
    <location>
        <begin position="5"/>
        <end position="186"/>
    </location>
</feature>